<keyword evidence="1" id="KW-0460">Magnesium</keyword>
<evidence type="ECO:0000256" key="1">
    <source>
        <dbReference type="RuleBase" id="RU365090"/>
    </source>
</evidence>
<keyword evidence="1" id="KW-0808">Transferase</keyword>
<dbReference type="Gene3D" id="2.170.190.11">
    <property type="entry name" value="Molybdopterin biosynthesis moea protein, domain 3"/>
    <property type="match status" value="1"/>
</dbReference>
<dbReference type="GO" id="GO:0061599">
    <property type="term" value="F:molybdopterin molybdotransferase activity"/>
    <property type="evidence" value="ECO:0007669"/>
    <property type="project" value="UniProtKB-UniRule"/>
</dbReference>
<comment type="function">
    <text evidence="1">Catalyzes two steps in the biosynthesis of the molybdenum cofactor. In the first step, molybdopterin is adenylated. Subsequently, molybdate is inserted into adenylated molybdopterin and AMP is released.</text>
</comment>
<accession>A0A1I7U3Y9</accession>
<proteinExistence type="inferred from homology"/>
<dbReference type="UniPathway" id="UPA00344"/>
<dbReference type="GO" id="GO:0007529">
    <property type="term" value="P:establishment of synaptic specificity at neuromuscular junction"/>
    <property type="evidence" value="ECO:0007669"/>
    <property type="project" value="TreeGrafter"/>
</dbReference>
<dbReference type="eggNOG" id="KOG2371">
    <property type="taxonomic scope" value="Eukaryota"/>
</dbReference>
<dbReference type="PANTHER" id="PTHR10192">
    <property type="entry name" value="MOLYBDOPTERIN BIOSYNTHESIS PROTEIN"/>
    <property type="match status" value="1"/>
</dbReference>
<dbReference type="GO" id="GO:0099634">
    <property type="term" value="C:postsynaptic specialization membrane"/>
    <property type="evidence" value="ECO:0007669"/>
    <property type="project" value="GOC"/>
</dbReference>
<keyword evidence="1" id="KW-0479">Metal-binding</keyword>
<dbReference type="GO" id="GO:0097112">
    <property type="term" value="P:gamma-aminobutyric acid receptor clustering"/>
    <property type="evidence" value="ECO:0007669"/>
    <property type="project" value="TreeGrafter"/>
</dbReference>
<keyword evidence="1" id="KW-0500">Molybdenum</keyword>
<feature type="domain" description="MoeA N-terminal and linker" evidence="2">
    <location>
        <begin position="31"/>
        <end position="124"/>
    </location>
</feature>
<sequence>MKTFHVSEHQLLMDLPQKVTFGTKRKIVGLSTAVTPYYATLQLGECVRINNGGVVPDGADTVVPFKDVALNDEYNEEKCIEIESDLTEGCHIREKGSEAKAGDVLLKDGHNLDSISIGLLHALGVSQIEIYKRPRVCVMSIENGSNNDKVNGNFNRSQLMALFQIHGFKATDAGSSMNTVCDIEEKLKVAANFACVIVISGGEGHIQRTARKFKMIFVIENVSSHPGNFSFAYGNIDEKPVVLCMFPQDPRPSWIGANLFILPFLRAIEGRAIKTNMKWKSKLTKNIPSSDTTVLLRTRSEYLNGRLYSTPLTNEDFLGANSILEIPANCCLSAGDIVEVLIAEPL</sequence>
<dbReference type="GO" id="GO:0098970">
    <property type="term" value="P:postsynaptic neurotransmitter receptor diffusion trapping"/>
    <property type="evidence" value="ECO:0007669"/>
    <property type="project" value="TreeGrafter"/>
</dbReference>
<dbReference type="Gene3D" id="3.90.105.10">
    <property type="entry name" value="Molybdopterin biosynthesis moea protein, domain 2"/>
    <property type="match status" value="1"/>
</dbReference>
<dbReference type="InterPro" id="IPR036425">
    <property type="entry name" value="MoaB/Mog-like_dom_sf"/>
</dbReference>
<dbReference type="WBParaSite" id="Csp11.Scaffold629.g14606.t1">
    <property type="protein sequence ID" value="Csp11.Scaffold629.g14606.t1"/>
    <property type="gene ID" value="Csp11.Scaffold629.g14606"/>
</dbReference>
<dbReference type="Proteomes" id="UP000095282">
    <property type="component" value="Unplaced"/>
</dbReference>
<dbReference type="GO" id="GO:0030425">
    <property type="term" value="C:dendrite"/>
    <property type="evidence" value="ECO:0007669"/>
    <property type="project" value="TreeGrafter"/>
</dbReference>
<dbReference type="GO" id="GO:0046872">
    <property type="term" value="F:metal ion binding"/>
    <property type="evidence" value="ECO:0007669"/>
    <property type="project" value="UniProtKB-UniRule"/>
</dbReference>
<protein>
    <submittedName>
        <fullName evidence="4">MoeA_N domain-containing protein</fullName>
    </submittedName>
</protein>
<organism evidence="3 4">
    <name type="scientific">Caenorhabditis tropicalis</name>
    <dbReference type="NCBI Taxonomy" id="1561998"/>
    <lineage>
        <taxon>Eukaryota</taxon>
        <taxon>Metazoa</taxon>
        <taxon>Ecdysozoa</taxon>
        <taxon>Nematoda</taxon>
        <taxon>Chromadorea</taxon>
        <taxon>Rhabditida</taxon>
        <taxon>Rhabditina</taxon>
        <taxon>Rhabditomorpha</taxon>
        <taxon>Rhabditoidea</taxon>
        <taxon>Rhabditidae</taxon>
        <taxon>Peloderinae</taxon>
        <taxon>Caenorhabditis</taxon>
    </lineage>
</organism>
<comment type="pathway">
    <text evidence="1">Cofactor biosynthesis; molybdopterin biosynthesis.</text>
</comment>
<dbReference type="GO" id="GO:0061598">
    <property type="term" value="F:molybdopterin adenylyltransferase activity"/>
    <property type="evidence" value="ECO:0007669"/>
    <property type="project" value="UniProtKB-UniRule"/>
</dbReference>
<reference evidence="4" key="1">
    <citation type="submission" date="2016-11" db="UniProtKB">
        <authorList>
            <consortium name="WormBaseParasite"/>
        </authorList>
    </citation>
    <scope>IDENTIFICATION</scope>
</reference>
<dbReference type="Pfam" id="PF03453">
    <property type="entry name" value="MoeA_N"/>
    <property type="match status" value="1"/>
</dbReference>
<comment type="cofactor">
    <cofactor evidence="1">
        <name>Mg(2+)</name>
        <dbReference type="ChEBI" id="CHEBI:18420"/>
    </cofactor>
</comment>
<evidence type="ECO:0000313" key="3">
    <source>
        <dbReference type="Proteomes" id="UP000095282"/>
    </source>
</evidence>
<dbReference type="PANTHER" id="PTHR10192:SF2">
    <property type="entry name" value="LIN-46"/>
    <property type="match status" value="1"/>
</dbReference>
<dbReference type="InterPro" id="IPR005110">
    <property type="entry name" value="MoeA_linker/N"/>
</dbReference>
<dbReference type="InterPro" id="IPR038987">
    <property type="entry name" value="MoeA-like"/>
</dbReference>
<comment type="catalytic activity">
    <reaction evidence="1">
        <text>adenylyl-molybdopterin + molybdate = Mo-molybdopterin + AMP + H(+)</text>
        <dbReference type="Rhea" id="RHEA:35047"/>
        <dbReference type="ChEBI" id="CHEBI:15378"/>
        <dbReference type="ChEBI" id="CHEBI:36264"/>
        <dbReference type="ChEBI" id="CHEBI:62727"/>
        <dbReference type="ChEBI" id="CHEBI:71302"/>
        <dbReference type="ChEBI" id="CHEBI:456215"/>
    </reaction>
</comment>
<dbReference type="GO" id="GO:0006777">
    <property type="term" value="P:Mo-molybdopterin cofactor biosynthetic process"/>
    <property type="evidence" value="ECO:0007669"/>
    <property type="project" value="UniProtKB-UniRule"/>
</dbReference>
<dbReference type="GO" id="GO:0005524">
    <property type="term" value="F:ATP binding"/>
    <property type="evidence" value="ECO:0007669"/>
    <property type="project" value="UniProtKB-UniRule"/>
</dbReference>
<evidence type="ECO:0000313" key="4">
    <source>
        <dbReference type="WBParaSite" id="Csp11.Scaffold629.g14606.t1"/>
    </source>
</evidence>
<dbReference type="AlphaFoldDB" id="A0A1I7U3Y9"/>
<name>A0A1I7U3Y9_9PELO</name>
<comment type="similarity">
    <text evidence="1">Belongs to the MoeA family.</text>
</comment>
<dbReference type="STRING" id="1561998.A0A1I7U3Y9"/>
<dbReference type="SUPFAM" id="SSF63882">
    <property type="entry name" value="MoeA N-terminal region -like"/>
    <property type="match status" value="1"/>
</dbReference>
<evidence type="ECO:0000259" key="2">
    <source>
        <dbReference type="Pfam" id="PF03453"/>
    </source>
</evidence>
<keyword evidence="3" id="KW-1185">Reference proteome</keyword>
<dbReference type="InterPro" id="IPR036135">
    <property type="entry name" value="MoeA_linker/N_sf"/>
</dbReference>
<dbReference type="GO" id="GO:0005829">
    <property type="term" value="C:cytosol"/>
    <property type="evidence" value="ECO:0007669"/>
    <property type="project" value="TreeGrafter"/>
</dbReference>
<comment type="catalytic activity">
    <reaction evidence="1">
        <text>molybdopterin + ATP + H(+) = adenylyl-molybdopterin + diphosphate</text>
        <dbReference type="Rhea" id="RHEA:31331"/>
        <dbReference type="ChEBI" id="CHEBI:15378"/>
        <dbReference type="ChEBI" id="CHEBI:30616"/>
        <dbReference type="ChEBI" id="CHEBI:33019"/>
        <dbReference type="ChEBI" id="CHEBI:58698"/>
        <dbReference type="ChEBI" id="CHEBI:62727"/>
    </reaction>
</comment>
<keyword evidence="1" id="KW-0501">Molybdenum cofactor biosynthesis</keyword>
<dbReference type="GO" id="GO:0072579">
    <property type="term" value="P:glycine receptor clustering"/>
    <property type="evidence" value="ECO:0007669"/>
    <property type="project" value="TreeGrafter"/>
</dbReference>
<dbReference type="Gene3D" id="3.40.980.10">
    <property type="entry name" value="MoaB/Mog-like domain"/>
    <property type="match status" value="1"/>
</dbReference>